<gene>
    <name evidence="1" type="ORF">C900_05391</name>
</gene>
<sequence>MNQAQKVRQLHKLNMAKVSMLTGISQDELSTMRFDAAYTYLEQVMEVDAYGMEHLPKTPQFWAWWCTEWNRIDQIFMYKIRKDLHIGICVIEDPRNGQLWAMYSKADLAKYYRIYHAISHDNIHINSSVMHASAHTMIKELAKSRSLTFKSF</sequence>
<accession>L8JK59</accession>
<reference evidence="1 2" key="1">
    <citation type="submission" date="2012-12" db="EMBL/GenBank/DDBJ databases">
        <title>Genome assembly of Fulvivirga imtechensis AK7.</title>
        <authorList>
            <person name="Nupur N."/>
            <person name="Khatri I."/>
            <person name="Kumar R."/>
            <person name="Subramanian S."/>
            <person name="Pinnaka A."/>
        </authorList>
    </citation>
    <scope>NUCLEOTIDE SEQUENCE [LARGE SCALE GENOMIC DNA]</scope>
    <source>
        <strain evidence="1 2">AK7</strain>
    </source>
</reference>
<dbReference type="STRING" id="1237149.C900_05391"/>
<name>L8JK59_9BACT</name>
<proteinExistence type="predicted"/>
<evidence type="ECO:0000313" key="1">
    <source>
        <dbReference type="EMBL" id="ELR69195.1"/>
    </source>
</evidence>
<comment type="caution">
    <text evidence="1">The sequence shown here is derived from an EMBL/GenBank/DDBJ whole genome shotgun (WGS) entry which is preliminary data.</text>
</comment>
<dbReference type="Proteomes" id="UP000011135">
    <property type="component" value="Unassembled WGS sequence"/>
</dbReference>
<evidence type="ECO:0000313" key="2">
    <source>
        <dbReference type="Proteomes" id="UP000011135"/>
    </source>
</evidence>
<dbReference type="EMBL" id="AMZN01000082">
    <property type="protein sequence ID" value="ELR69195.1"/>
    <property type="molecule type" value="Genomic_DNA"/>
</dbReference>
<keyword evidence="2" id="KW-1185">Reference proteome</keyword>
<dbReference type="AlphaFoldDB" id="L8JK59"/>
<protein>
    <submittedName>
        <fullName evidence="1">Uncharacterized protein</fullName>
    </submittedName>
</protein>
<organism evidence="1 2">
    <name type="scientific">Fulvivirga imtechensis AK7</name>
    <dbReference type="NCBI Taxonomy" id="1237149"/>
    <lineage>
        <taxon>Bacteria</taxon>
        <taxon>Pseudomonadati</taxon>
        <taxon>Bacteroidota</taxon>
        <taxon>Cytophagia</taxon>
        <taxon>Cytophagales</taxon>
        <taxon>Fulvivirgaceae</taxon>
        <taxon>Fulvivirga</taxon>
    </lineage>
</organism>